<reference evidence="8 9" key="1">
    <citation type="submission" date="2023-12" db="EMBL/GenBank/DDBJ databases">
        <title>Description of an unclassified Opitutus bacterium of Verrucomicrobiota.</title>
        <authorList>
            <person name="Zhang D.-F."/>
        </authorList>
    </citation>
    <scope>NUCLEOTIDE SEQUENCE [LARGE SCALE GENOMIC DNA]</scope>
    <source>
        <strain evidence="8 9">WL0086</strain>
    </source>
</reference>
<dbReference type="PRINTS" id="PR00260">
    <property type="entry name" value="CHEMTRNSDUCR"/>
</dbReference>
<dbReference type="PANTHER" id="PTHR43531:SF11">
    <property type="entry name" value="METHYL-ACCEPTING CHEMOTAXIS PROTEIN 3"/>
    <property type="match status" value="1"/>
</dbReference>
<dbReference type="EMBL" id="CP139781">
    <property type="protein sequence ID" value="WRQ89195.1"/>
    <property type="molecule type" value="Genomic_DNA"/>
</dbReference>
<accession>A0ABZ1CCS4</accession>
<evidence type="ECO:0000313" key="9">
    <source>
        <dbReference type="Proteomes" id="UP000738431"/>
    </source>
</evidence>
<feature type="compositionally biased region" description="Polar residues" evidence="4">
    <location>
        <begin position="422"/>
        <end position="438"/>
    </location>
</feature>
<feature type="domain" description="Methyl-accepting transducer" evidence="6">
    <location>
        <begin position="225"/>
        <end position="454"/>
    </location>
</feature>
<dbReference type="PROSITE" id="PS50192">
    <property type="entry name" value="T_SNARE"/>
    <property type="match status" value="1"/>
</dbReference>
<feature type="domain" description="T-SNARE coiled-coil homology" evidence="7">
    <location>
        <begin position="384"/>
        <end position="446"/>
    </location>
</feature>
<keyword evidence="9" id="KW-1185">Reference proteome</keyword>
<dbReference type="Proteomes" id="UP000738431">
    <property type="component" value="Chromosome"/>
</dbReference>
<evidence type="ECO:0000259" key="7">
    <source>
        <dbReference type="PROSITE" id="PS50192"/>
    </source>
</evidence>
<keyword evidence="1" id="KW-0145">Chemotaxis</keyword>
<evidence type="ECO:0000259" key="6">
    <source>
        <dbReference type="PROSITE" id="PS50111"/>
    </source>
</evidence>
<dbReference type="PROSITE" id="PS50111">
    <property type="entry name" value="CHEMOTAXIS_TRANSDUC_2"/>
    <property type="match status" value="1"/>
</dbReference>
<dbReference type="Gene3D" id="1.10.287.950">
    <property type="entry name" value="Methyl-accepting chemotaxis protein"/>
    <property type="match status" value="1"/>
</dbReference>
<feature type="transmembrane region" description="Helical" evidence="5">
    <location>
        <begin position="189"/>
        <end position="208"/>
    </location>
</feature>
<evidence type="ECO:0000256" key="2">
    <source>
        <dbReference type="ARBA" id="ARBA00029447"/>
    </source>
</evidence>
<keyword evidence="5" id="KW-0472">Membrane</keyword>
<gene>
    <name evidence="8" type="ORF">K1X11_007230</name>
</gene>
<evidence type="ECO:0000256" key="4">
    <source>
        <dbReference type="SAM" id="MobiDB-lite"/>
    </source>
</evidence>
<keyword evidence="5" id="KW-0812">Transmembrane</keyword>
<dbReference type="InterPro" id="IPR004090">
    <property type="entry name" value="Chemotax_Me-accpt_rcpt"/>
</dbReference>
<keyword evidence="5" id="KW-1133">Transmembrane helix</keyword>
<feature type="region of interest" description="Disordered" evidence="4">
    <location>
        <begin position="472"/>
        <end position="509"/>
    </location>
</feature>
<evidence type="ECO:0000256" key="5">
    <source>
        <dbReference type="SAM" id="Phobius"/>
    </source>
</evidence>
<feature type="compositionally biased region" description="Low complexity" evidence="4">
    <location>
        <begin position="439"/>
        <end position="451"/>
    </location>
</feature>
<dbReference type="SMART" id="SM00283">
    <property type="entry name" value="MA"/>
    <property type="match status" value="1"/>
</dbReference>
<evidence type="ECO:0000256" key="3">
    <source>
        <dbReference type="PROSITE-ProRule" id="PRU00284"/>
    </source>
</evidence>
<dbReference type="SUPFAM" id="SSF58104">
    <property type="entry name" value="Methyl-accepting chemotaxis protein (MCP) signaling domain"/>
    <property type="match status" value="1"/>
</dbReference>
<evidence type="ECO:0000256" key="1">
    <source>
        <dbReference type="ARBA" id="ARBA00022500"/>
    </source>
</evidence>
<comment type="similarity">
    <text evidence="2">Belongs to the methyl-accepting chemotaxis (MCP) protein family.</text>
</comment>
<dbReference type="PANTHER" id="PTHR43531">
    <property type="entry name" value="PROTEIN ICFG"/>
    <property type="match status" value="1"/>
</dbReference>
<keyword evidence="3" id="KW-0807">Transducer</keyword>
<protein>
    <submittedName>
        <fullName evidence="8">Methyl-accepting chemotaxis protein</fullName>
    </submittedName>
</protein>
<dbReference type="Pfam" id="PF00015">
    <property type="entry name" value="MCPsignal"/>
    <property type="match status" value="1"/>
</dbReference>
<feature type="region of interest" description="Disordered" evidence="4">
    <location>
        <begin position="422"/>
        <end position="455"/>
    </location>
</feature>
<dbReference type="InterPro" id="IPR051310">
    <property type="entry name" value="MCP_chemotaxis"/>
</dbReference>
<dbReference type="RefSeq" id="WP_221031062.1">
    <property type="nucleotide sequence ID" value="NZ_CP139781.1"/>
</dbReference>
<evidence type="ECO:0000313" key="8">
    <source>
        <dbReference type="EMBL" id="WRQ89195.1"/>
    </source>
</evidence>
<sequence>MQLNVTHKIFLVTLTAGVALAALGGMVLGTFNKVVHTNDELALLNEALKNHQSADMMHDAIRGDVISFRLAVATGDKAFAQESAQDLISHGDDLKTHIAANAALALPKHISALLEPTYRPLETYLAAGQKLTAAQDIEPAKLAALLNTFNTAFEDLEGAMGDVSDALIDSMKTTQAASASFVSGFKRSLLIGFSIAAILLIVVSLLVARSVPRPFALIISELAQTSSLNASAAALVAQTSNELADSSNHQAASLEQVGASLEEVAGMTARNTTHAERAKTLSGSARHGVDAGNQNMQRMVSAMDAIKKASEEIAAILKTIDEIAFQTNILALNAAVEAARAGEAGAGFAVVADEVRALAQRSAKAASEVEGRITDAIQRSDSGVAICSEVSTQLSSIAAQVREVDDLMAEIASASQEQAQNTAQVNSAVSQMDSSVQRTAAQAEESSSTASDLSEQSRALESIVKRLSDLVGRSGAAAVSSTPAPAGRASRGKTSAKAQPAREASFAEF</sequence>
<organism evidence="8 9">
    <name type="scientific">Actomonas aquatica</name>
    <dbReference type="NCBI Taxonomy" id="2866162"/>
    <lineage>
        <taxon>Bacteria</taxon>
        <taxon>Pseudomonadati</taxon>
        <taxon>Verrucomicrobiota</taxon>
        <taxon>Opitutia</taxon>
        <taxon>Opitutales</taxon>
        <taxon>Opitutaceae</taxon>
        <taxon>Actomonas</taxon>
    </lineage>
</organism>
<dbReference type="InterPro" id="IPR000727">
    <property type="entry name" value="T_SNARE_dom"/>
</dbReference>
<proteinExistence type="inferred from homology"/>
<dbReference type="InterPro" id="IPR004089">
    <property type="entry name" value="MCPsignal_dom"/>
</dbReference>
<name>A0ABZ1CCS4_9BACT</name>